<dbReference type="EMBL" id="BAABHY010000001">
    <property type="protein sequence ID" value="GAA5108655.1"/>
    <property type="molecule type" value="Genomic_DNA"/>
</dbReference>
<evidence type="ECO:0000313" key="7">
    <source>
        <dbReference type="EMBL" id="GAA5108655.1"/>
    </source>
</evidence>
<gene>
    <name evidence="7" type="ORF">GCM10023211_11180</name>
</gene>
<feature type="transmembrane region" description="Helical" evidence="6">
    <location>
        <begin position="49"/>
        <end position="68"/>
    </location>
</feature>
<dbReference type="Pfam" id="PF01554">
    <property type="entry name" value="MatE"/>
    <property type="match status" value="2"/>
</dbReference>
<evidence type="ECO:0000256" key="2">
    <source>
        <dbReference type="ARBA" id="ARBA00010199"/>
    </source>
</evidence>
<feature type="transmembrane region" description="Helical" evidence="6">
    <location>
        <begin position="356"/>
        <end position="378"/>
    </location>
</feature>
<dbReference type="Proteomes" id="UP001500171">
    <property type="component" value="Unassembled WGS sequence"/>
</dbReference>
<feature type="transmembrane region" description="Helical" evidence="6">
    <location>
        <begin position="238"/>
        <end position="260"/>
    </location>
</feature>
<sequence>MTNATLNTTKSYHFKHYLALVFPFIISTITTPLLGIVDTALVGHLPNPAFIAGIAVGAVIFNTIYWLFGFLRVSTTGFAAQALDDPTLLRSSLIRPIFIAVVLGLLFIILQKPIFITAMQLIKPNHDVQYYAKSYFSILIWGAPFVLINYVFVGWLMGLAKIKAVLFLQVLINLLNIITAVIFVWGFSWDVKGVAFATLNAQVICTLLGIWFIYRYLPKAPQKTHLWQILSWQSLKSVILVNTNLMIRTICLLIVTNHFISIGSSFNTETLATNAVLFQIHYLMAYLFDGFANASSVFSGKAKGAKDLTLYNQTLRWSLLACLICPIVLILLWISLDKAIIQLLTNQAVIIELCLSYQQWLIVFPIVVAGGLIYYGVFSGISYTSSIRDSMILALLLWFIAQYIFVPLYGNNGLWLAYILFSLGRTLFLIIWIPKSKQYVTT</sequence>
<feature type="transmembrane region" description="Helical" evidence="6">
    <location>
        <begin position="319"/>
        <end position="336"/>
    </location>
</feature>
<comment type="caution">
    <text evidence="7">The sequence shown here is derived from an EMBL/GenBank/DDBJ whole genome shotgun (WGS) entry which is preliminary data.</text>
</comment>
<protein>
    <submittedName>
        <fullName evidence="7">MATE family efflux transporter</fullName>
    </submittedName>
</protein>
<organism evidence="7 8">
    <name type="scientific">Orbus sasakiae</name>
    <dbReference type="NCBI Taxonomy" id="1078475"/>
    <lineage>
        <taxon>Bacteria</taxon>
        <taxon>Pseudomonadati</taxon>
        <taxon>Pseudomonadota</taxon>
        <taxon>Gammaproteobacteria</taxon>
        <taxon>Orbales</taxon>
        <taxon>Orbaceae</taxon>
        <taxon>Orbus</taxon>
    </lineage>
</organism>
<dbReference type="InterPro" id="IPR002528">
    <property type="entry name" value="MATE_fam"/>
</dbReference>
<feature type="transmembrane region" description="Helical" evidence="6">
    <location>
        <begin position="390"/>
        <end position="409"/>
    </location>
</feature>
<evidence type="ECO:0000256" key="4">
    <source>
        <dbReference type="ARBA" id="ARBA00022989"/>
    </source>
</evidence>
<proteinExistence type="inferred from homology"/>
<dbReference type="PANTHER" id="PTHR42893:SF46">
    <property type="entry name" value="PROTEIN DETOXIFICATION 44, CHLOROPLASTIC"/>
    <property type="match status" value="1"/>
</dbReference>
<keyword evidence="5 6" id="KW-0472">Membrane</keyword>
<evidence type="ECO:0000256" key="1">
    <source>
        <dbReference type="ARBA" id="ARBA00004141"/>
    </source>
</evidence>
<feature type="transmembrane region" description="Helical" evidence="6">
    <location>
        <begin position="415"/>
        <end position="433"/>
    </location>
</feature>
<evidence type="ECO:0000256" key="6">
    <source>
        <dbReference type="SAM" id="Phobius"/>
    </source>
</evidence>
<accession>A0ABP9N3J2</accession>
<keyword evidence="4 6" id="KW-1133">Transmembrane helix</keyword>
<comment type="similarity">
    <text evidence="2">Belongs to the multi antimicrobial extrusion (MATE) (TC 2.A.66.1) family.</text>
</comment>
<comment type="subcellular location">
    <subcellularLocation>
        <location evidence="1">Membrane</location>
        <topology evidence="1">Multi-pass membrane protein</topology>
    </subcellularLocation>
</comment>
<feature type="transmembrane region" description="Helical" evidence="6">
    <location>
        <begin position="193"/>
        <end position="217"/>
    </location>
</feature>
<feature type="transmembrane region" description="Helical" evidence="6">
    <location>
        <begin position="164"/>
        <end position="187"/>
    </location>
</feature>
<keyword evidence="3 6" id="KW-0812">Transmembrane</keyword>
<evidence type="ECO:0000313" key="8">
    <source>
        <dbReference type="Proteomes" id="UP001500171"/>
    </source>
</evidence>
<name>A0ABP9N3J2_9GAMM</name>
<evidence type="ECO:0000256" key="3">
    <source>
        <dbReference type="ARBA" id="ARBA00022692"/>
    </source>
</evidence>
<dbReference type="CDD" id="cd13136">
    <property type="entry name" value="MATE_DinF_like"/>
    <property type="match status" value="1"/>
</dbReference>
<evidence type="ECO:0000256" key="5">
    <source>
        <dbReference type="ARBA" id="ARBA00023136"/>
    </source>
</evidence>
<dbReference type="NCBIfam" id="TIGR00797">
    <property type="entry name" value="matE"/>
    <property type="match status" value="1"/>
</dbReference>
<reference evidence="8" key="1">
    <citation type="journal article" date="2019" name="Int. J. Syst. Evol. Microbiol.">
        <title>The Global Catalogue of Microorganisms (GCM) 10K type strain sequencing project: providing services to taxonomists for standard genome sequencing and annotation.</title>
        <authorList>
            <consortium name="The Broad Institute Genomics Platform"/>
            <consortium name="The Broad Institute Genome Sequencing Center for Infectious Disease"/>
            <person name="Wu L."/>
            <person name="Ma J."/>
        </authorList>
    </citation>
    <scope>NUCLEOTIDE SEQUENCE [LARGE SCALE GENOMIC DNA]</scope>
    <source>
        <strain evidence="8">JCM 18050</strain>
    </source>
</reference>
<keyword evidence="8" id="KW-1185">Reference proteome</keyword>
<feature type="transmembrane region" description="Helical" evidence="6">
    <location>
        <begin position="97"/>
        <end position="122"/>
    </location>
</feature>
<feature type="transmembrane region" description="Helical" evidence="6">
    <location>
        <begin position="280"/>
        <end position="298"/>
    </location>
</feature>
<dbReference type="PANTHER" id="PTHR42893">
    <property type="entry name" value="PROTEIN DETOXIFICATION 44, CHLOROPLASTIC-RELATED"/>
    <property type="match status" value="1"/>
</dbReference>
<dbReference type="RefSeq" id="WP_345489690.1">
    <property type="nucleotide sequence ID" value="NZ_BAABHY010000001.1"/>
</dbReference>
<feature type="transmembrane region" description="Helical" evidence="6">
    <location>
        <begin position="17"/>
        <end position="37"/>
    </location>
</feature>
<feature type="transmembrane region" description="Helical" evidence="6">
    <location>
        <begin position="134"/>
        <end position="157"/>
    </location>
</feature>
<dbReference type="InterPro" id="IPR044644">
    <property type="entry name" value="DinF-like"/>
</dbReference>